<comment type="caution">
    <text evidence="1">The sequence shown here is derived from an EMBL/GenBank/DDBJ whole genome shotgun (WGS) entry which is preliminary data.</text>
</comment>
<accession>A0AAV8R8D0</accession>
<protein>
    <submittedName>
        <fullName evidence="1">Uncharacterized protein</fullName>
    </submittedName>
</protein>
<reference evidence="1 2" key="1">
    <citation type="submission" date="2022-12" db="EMBL/GenBank/DDBJ databases">
        <title>Chromosome-scale assembly of the Ensete ventricosum genome.</title>
        <authorList>
            <person name="Dussert Y."/>
            <person name="Stocks J."/>
            <person name="Wendawek A."/>
            <person name="Woldeyes F."/>
            <person name="Nichols R.A."/>
            <person name="Borrell J.S."/>
        </authorList>
    </citation>
    <scope>NUCLEOTIDE SEQUENCE [LARGE SCALE GENOMIC DNA]</scope>
    <source>
        <strain evidence="2">cv. Maze</strain>
        <tissue evidence="1">Seeds</tissue>
    </source>
</reference>
<name>A0AAV8R8D0_ENSVE</name>
<evidence type="ECO:0000313" key="1">
    <source>
        <dbReference type="EMBL" id="KAJ8497899.1"/>
    </source>
</evidence>
<evidence type="ECO:0000313" key="2">
    <source>
        <dbReference type="Proteomes" id="UP001222027"/>
    </source>
</evidence>
<keyword evidence="2" id="KW-1185">Reference proteome</keyword>
<sequence>MSQFESLIECCCCFKLKKEAFNFLVEENSIPNDPSKKKKKKQVYSPTATAAKEEFNREQIEVLEKASHCRLFHVPT</sequence>
<dbReference type="EMBL" id="JAQQAF010000003">
    <property type="protein sequence ID" value="KAJ8497899.1"/>
    <property type="molecule type" value="Genomic_DNA"/>
</dbReference>
<dbReference type="AlphaFoldDB" id="A0AAV8R8D0"/>
<proteinExistence type="predicted"/>
<dbReference type="Proteomes" id="UP001222027">
    <property type="component" value="Unassembled WGS sequence"/>
</dbReference>
<organism evidence="1 2">
    <name type="scientific">Ensete ventricosum</name>
    <name type="common">Abyssinian banana</name>
    <name type="synonym">Musa ensete</name>
    <dbReference type="NCBI Taxonomy" id="4639"/>
    <lineage>
        <taxon>Eukaryota</taxon>
        <taxon>Viridiplantae</taxon>
        <taxon>Streptophyta</taxon>
        <taxon>Embryophyta</taxon>
        <taxon>Tracheophyta</taxon>
        <taxon>Spermatophyta</taxon>
        <taxon>Magnoliopsida</taxon>
        <taxon>Liliopsida</taxon>
        <taxon>Zingiberales</taxon>
        <taxon>Musaceae</taxon>
        <taxon>Ensete</taxon>
    </lineage>
</organism>
<gene>
    <name evidence="1" type="ORF">OPV22_008451</name>
</gene>